<evidence type="ECO:0000259" key="7">
    <source>
        <dbReference type="SMART" id="SM00829"/>
    </source>
</evidence>
<dbReference type="Proteomes" id="UP000664731">
    <property type="component" value="Unassembled WGS sequence"/>
</dbReference>
<dbReference type="Gene3D" id="3.90.180.10">
    <property type="entry name" value="Medium-chain alcohol dehydrogenases, catalytic domain"/>
    <property type="match status" value="1"/>
</dbReference>
<keyword evidence="6" id="KW-0560">Oxidoreductase</keyword>
<dbReference type="SMART" id="SM00829">
    <property type="entry name" value="PKS_ER"/>
    <property type="match status" value="1"/>
</dbReference>
<dbReference type="GO" id="GO:0005737">
    <property type="term" value="C:cytoplasm"/>
    <property type="evidence" value="ECO:0007669"/>
    <property type="project" value="UniProtKB-SubCell"/>
</dbReference>
<evidence type="ECO:0000256" key="3">
    <source>
        <dbReference type="ARBA" id="ARBA00022490"/>
    </source>
</evidence>
<dbReference type="NCBIfam" id="TIGR02817">
    <property type="entry name" value="adh_fam_1"/>
    <property type="match status" value="1"/>
</dbReference>
<organism evidence="8 9">
    <name type="scientific">Comamonas denitrificans</name>
    <dbReference type="NCBI Taxonomy" id="117506"/>
    <lineage>
        <taxon>Bacteria</taxon>
        <taxon>Pseudomonadati</taxon>
        <taxon>Pseudomonadota</taxon>
        <taxon>Betaproteobacteria</taxon>
        <taxon>Burkholderiales</taxon>
        <taxon>Comamonadaceae</taxon>
        <taxon>Comamonas</taxon>
    </lineage>
</organism>
<dbReference type="Pfam" id="PF13602">
    <property type="entry name" value="ADH_zinc_N_2"/>
    <property type="match status" value="1"/>
</dbReference>
<dbReference type="SUPFAM" id="SSF50129">
    <property type="entry name" value="GroES-like"/>
    <property type="match status" value="1"/>
</dbReference>
<feature type="domain" description="Enoyl reductase (ER)" evidence="7">
    <location>
        <begin position="16"/>
        <end position="334"/>
    </location>
</feature>
<evidence type="ECO:0000256" key="2">
    <source>
        <dbReference type="ARBA" id="ARBA00011881"/>
    </source>
</evidence>
<keyword evidence="6" id="KW-0862">Zinc</keyword>
<dbReference type="Pfam" id="PF08240">
    <property type="entry name" value="ADH_N"/>
    <property type="match status" value="1"/>
</dbReference>
<protein>
    <recommendedName>
        <fullName evidence="6">Zinc-type alcohol dehydrogenase-like protein</fullName>
    </recommendedName>
</protein>
<sequence>MKAIAFTHCLPATDPAALHDIELPQPHPGPHDLLVRVQAVSVNPIDTKVRRTAAPPAGQPRVLGWDAVGTVQALGPQASGFAVGDRVYYAGAINRPGSNSEWQLVDARIAAHAPRSLSDAQAAALPLTTITAWELLFDRLGVPQGGGAGQTLLIVGGAGGVGSILIQLARQLTQLRVIATASRPETVQWCRDLGAHDVIDHRQPLAQALRAQTGLAQVELVASLTQTDQHFPHIVELLAPQGRLALIDDPQAIDIRALKQKSISLHWESMFTRSLFQTADMPVQGQLLATVAKLVDEGRIRSTQRQHLGRITAENLRQAHVLQESGTSIGKTVLEGF</sequence>
<evidence type="ECO:0000256" key="1">
    <source>
        <dbReference type="ARBA" id="ARBA00004496"/>
    </source>
</evidence>
<evidence type="ECO:0000256" key="6">
    <source>
        <dbReference type="RuleBase" id="RU364000"/>
    </source>
</evidence>
<dbReference type="InterPro" id="IPR002364">
    <property type="entry name" value="Quin_OxRdtase/zeta-crystal_CS"/>
</dbReference>
<dbReference type="InterPro" id="IPR014182">
    <property type="entry name" value="ADH_Zn_typ-1"/>
</dbReference>
<accession>A0A939KCH7</accession>
<dbReference type="InterPro" id="IPR020843">
    <property type="entry name" value="ER"/>
</dbReference>
<reference evidence="8" key="1">
    <citation type="submission" date="2021-03" db="EMBL/GenBank/DDBJ databases">
        <title>Comamonas denitrificans.</title>
        <authorList>
            <person name="Finster K."/>
        </authorList>
    </citation>
    <scope>NUCLEOTIDE SEQUENCE</scope>
    <source>
        <strain evidence="8">MM2021_4</strain>
    </source>
</reference>
<dbReference type="PROSITE" id="PS01162">
    <property type="entry name" value="QOR_ZETA_CRYSTAL"/>
    <property type="match status" value="1"/>
</dbReference>
<evidence type="ECO:0000256" key="5">
    <source>
        <dbReference type="ARBA" id="ARBA00022884"/>
    </source>
</evidence>
<dbReference type="SUPFAM" id="SSF51735">
    <property type="entry name" value="NAD(P)-binding Rossmann-fold domains"/>
    <property type="match status" value="1"/>
</dbReference>
<dbReference type="AlphaFoldDB" id="A0A939KCH7"/>
<proteinExistence type="inferred from homology"/>
<dbReference type="InterPro" id="IPR011032">
    <property type="entry name" value="GroES-like_sf"/>
</dbReference>
<comment type="subcellular location">
    <subcellularLocation>
        <location evidence="1">Cytoplasm</location>
    </subcellularLocation>
</comment>
<evidence type="ECO:0000256" key="4">
    <source>
        <dbReference type="ARBA" id="ARBA00022857"/>
    </source>
</evidence>
<dbReference type="GO" id="GO:0008270">
    <property type="term" value="F:zinc ion binding"/>
    <property type="evidence" value="ECO:0007669"/>
    <property type="project" value="InterPro"/>
</dbReference>
<comment type="caution">
    <text evidence="8">The sequence shown here is derived from an EMBL/GenBank/DDBJ whole genome shotgun (WGS) entry which is preliminary data.</text>
</comment>
<name>A0A939KCH7_9BURK</name>
<comment type="subunit">
    <text evidence="2">Homotetramer.</text>
</comment>
<dbReference type="Gene3D" id="3.40.50.720">
    <property type="entry name" value="NAD(P)-binding Rossmann-like Domain"/>
    <property type="match status" value="1"/>
</dbReference>
<evidence type="ECO:0000313" key="8">
    <source>
        <dbReference type="EMBL" id="MBO1250652.1"/>
    </source>
</evidence>
<keyword evidence="3" id="KW-0963">Cytoplasm</keyword>
<dbReference type="GO" id="GO:0003723">
    <property type="term" value="F:RNA binding"/>
    <property type="evidence" value="ECO:0007669"/>
    <property type="project" value="UniProtKB-KW"/>
</dbReference>
<gene>
    <name evidence="8" type="ORF">J1777_12575</name>
</gene>
<dbReference type="GO" id="GO:0016491">
    <property type="term" value="F:oxidoreductase activity"/>
    <property type="evidence" value="ECO:0007669"/>
    <property type="project" value="UniProtKB-KW"/>
</dbReference>
<comment type="similarity">
    <text evidence="6">Belongs to the zinc-containing alcohol dehydrogenase family. Quinone oxidoreductase subfamily.</text>
</comment>
<dbReference type="RefSeq" id="WP_207576043.1">
    <property type="nucleotide sequence ID" value="NZ_JAFNME010000036.1"/>
</dbReference>
<keyword evidence="6" id="KW-0479">Metal-binding</keyword>
<evidence type="ECO:0000313" key="9">
    <source>
        <dbReference type="Proteomes" id="UP000664731"/>
    </source>
</evidence>
<dbReference type="EMBL" id="JAFNME010000036">
    <property type="protein sequence ID" value="MBO1250652.1"/>
    <property type="molecule type" value="Genomic_DNA"/>
</dbReference>
<dbReference type="PANTHER" id="PTHR44154">
    <property type="entry name" value="QUINONE OXIDOREDUCTASE"/>
    <property type="match status" value="1"/>
</dbReference>
<dbReference type="InterPro" id="IPR051603">
    <property type="entry name" value="Zinc-ADH_QOR/CCCR"/>
</dbReference>
<dbReference type="InterPro" id="IPR036291">
    <property type="entry name" value="NAD(P)-bd_dom_sf"/>
</dbReference>
<keyword evidence="4" id="KW-0521">NADP</keyword>
<dbReference type="InterPro" id="IPR013154">
    <property type="entry name" value="ADH-like_N"/>
</dbReference>
<dbReference type="CDD" id="cd08252">
    <property type="entry name" value="AL_MDR"/>
    <property type="match status" value="1"/>
</dbReference>
<keyword evidence="9" id="KW-1185">Reference proteome</keyword>
<keyword evidence="5" id="KW-0694">RNA-binding</keyword>
<dbReference type="PANTHER" id="PTHR44154:SF1">
    <property type="entry name" value="QUINONE OXIDOREDUCTASE"/>
    <property type="match status" value="1"/>
</dbReference>